<organism evidence="3 4">
    <name type="scientific">Caballeronia terrestris</name>
    <dbReference type="NCBI Taxonomy" id="1226301"/>
    <lineage>
        <taxon>Bacteria</taxon>
        <taxon>Pseudomonadati</taxon>
        <taxon>Pseudomonadota</taxon>
        <taxon>Betaproteobacteria</taxon>
        <taxon>Burkholderiales</taxon>
        <taxon>Burkholderiaceae</taxon>
        <taxon>Caballeronia</taxon>
    </lineage>
</organism>
<proteinExistence type="predicted"/>
<evidence type="ECO:0000256" key="1">
    <source>
        <dbReference type="SAM" id="MobiDB-lite"/>
    </source>
</evidence>
<dbReference type="InterPro" id="IPR045506">
    <property type="entry name" value="DUF6484"/>
</dbReference>
<gene>
    <name evidence="3" type="ORF">AWB67_01230</name>
</gene>
<feature type="domain" description="DUF6484" evidence="2">
    <location>
        <begin position="50"/>
        <end position="109"/>
    </location>
</feature>
<reference evidence="3" key="1">
    <citation type="submission" date="2016-01" db="EMBL/GenBank/DDBJ databases">
        <authorList>
            <person name="Peeters C."/>
        </authorList>
    </citation>
    <scope>NUCLEOTIDE SEQUENCE [LARGE SCALE GENOMIC DNA]</scope>
    <source>
        <strain evidence="3">LMG 22937</strain>
    </source>
</reference>
<evidence type="ECO:0000259" key="2">
    <source>
        <dbReference type="Pfam" id="PF20093"/>
    </source>
</evidence>
<feature type="region of interest" description="Disordered" evidence="1">
    <location>
        <begin position="1"/>
        <end position="32"/>
    </location>
</feature>
<dbReference type="OrthoDB" id="3078443at2"/>
<dbReference type="AlphaFoldDB" id="A0A158GCD7"/>
<accession>A0A158GCD7</accession>
<name>A0A158GCD7_9BURK</name>
<evidence type="ECO:0000313" key="3">
    <source>
        <dbReference type="EMBL" id="SAL29050.1"/>
    </source>
</evidence>
<sequence>MQGPSDACTEAAEEPAGRNSAMPGAVSATEATGATGELPANSIRWTTPVVALFVGFGPDGWPLVGITRTNGVEVVRARSTVPLAARPGGSHVVVCEDPAGAHPVIVGVVDCTGLLPGSEWPAGRPSAPLVGRCAIAASDEVVLSCGKASITLTKAGRIVIQGAYVLSRSTGAIKIKGALVDIN</sequence>
<keyword evidence="4" id="KW-1185">Reference proteome</keyword>
<protein>
    <recommendedName>
        <fullName evidence="2">DUF6484 domain-containing protein</fullName>
    </recommendedName>
</protein>
<dbReference type="Proteomes" id="UP000054925">
    <property type="component" value="Unassembled WGS sequence"/>
</dbReference>
<dbReference type="RefSeq" id="WP_087655351.1">
    <property type="nucleotide sequence ID" value="NZ_FCOL02000005.1"/>
</dbReference>
<comment type="caution">
    <text evidence="3">The sequence shown here is derived from an EMBL/GenBank/DDBJ whole genome shotgun (WGS) entry which is preliminary data.</text>
</comment>
<dbReference type="Pfam" id="PF20093">
    <property type="entry name" value="DUF6484"/>
    <property type="match status" value="1"/>
</dbReference>
<dbReference type="EMBL" id="FCOL02000005">
    <property type="protein sequence ID" value="SAL29050.1"/>
    <property type="molecule type" value="Genomic_DNA"/>
</dbReference>
<evidence type="ECO:0000313" key="4">
    <source>
        <dbReference type="Proteomes" id="UP000054925"/>
    </source>
</evidence>